<dbReference type="PANTHER" id="PTHR36264:SF5">
    <property type="entry name" value="SET DOMAIN-CONTAINING PROTEIN"/>
    <property type="match status" value="1"/>
</dbReference>
<name>A0A1Q3D9L2_CEPFO</name>
<proteinExistence type="predicted"/>
<gene>
    <name evidence="1" type="ORF">CFOL_v3_32550</name>
</gene>
<evidence type="ECO:0000313" key="1">
    <source>
        <dbReference type="EMBL" id="GAV89131.1"/>
    </source>
</evidence>
<dbReference type="Proteomes" id="UP000187406">
    <property type="component" value="Unassembled WGS sequence"/>
</dbReference>
<organism evidence="1 2">
    <name type="scientific">Cephalotus follicularis</name>
    <name type="common">Albany pitcher plant</name>
    <dbReference type="NCBI Taxonomy" id="3775"/>
    <lineage>
        <taxon>Eukaryota</taxon>
        <taxon>Viridiplantae</taxon>
        <taxon>Streptophyta</taxon>
        <taxon>Embryophyta</taxon>
        <taxon>Tracheophyta</taxon>
        <taxon>Spermatophyta</taxon>
        <taxon>Magnoliopsida</taxon>
        <taxon>eudicotyledons</taxon>
        <taxon>Gunneridae</taxon>
        <taxon>Pentapetalae</taxon>
        <taxon>rosids</taxon>
        <taxon>fabids</taxon>
        <taxon>Oxalidales</taxon>
        <taxon>Cephalotaceae</taxon>
        <taxon>Cephalotus</taxon>
    </lineage>
</organism>
<sequence>MKKTFYYNFFPIKTEEEAVIACNIPQQVTRTLIEIRDMGPSSPYTNSDINDPWKIRKLITNNVLKTGKLRLSHEEMFDHVFRYWTLDMANKVVMGSKYFVTLLDYSDDHDNTIIPKRYQTENTFFEKAISDTYVLGFLDLVHSRLLNPGDEVGLLWDTRSTTFSFKLLRRGISMSFN</sequence>
<evidence type="ECO:0000313" key="2">
    <source>
        <dbReference type="Proteomes" id="UP000187406"/>
    </source>
</evidence>
<keyword evidence="2" id="KW-1185">Reference proteome</keyword>
<comment type="caution">
    <text evidence="1">The sequence shown here is derived from an EMBL/GenBank/DDBJ whole genome shotgun (WGS) entry which is preliminary data.</text>
</comment>
<accession>A0A1Q3D9L2</accession>
<dbReference type="FunCoup" id="A0A1Q3D9L2">
    <property type="interactions" value="60"/>
</dbReference>
<dbReference type="InParanoid" id="A0A1Q3D9L2"/>
<dbReference type="AlphaFoldDB" id="A0A1Q3D9L2"/>
<dbReference type="PANTHER" id="PTHR36264">
    <property type="entry name" value="SET DOMAIN-CONTAINING PROTEIN"/>
    <property type="match status" value="1"/>
</dbReference>
<protein>
    <submittedName>
        <fullName evidence="1">Uncharacterized protein</fullName>
    </submittedName>
</protein>
<dbReference type="OrthoDB" id="911161at2759"/>
<reference evidence="2" key="1">
    <citation type="submission" date="2016-04" db="EMBL/GenBank/DDBJ databases">
        <title>Cephalotus genome sequencing.</title>
        <authorList>
            <person name="Fukushima K."/>
            <person name="Hasebe M."/>
            <person name="Fang X."/>
        </authorList>
    </citation>
    <scope>NUCLEOTIDE SEQUENCE [LARGE SCALE GENOMIC DNA]</scope>
    <source>
        <strain evidence="2">cv. St1</strain>
    </source>
</reference>
<dbReference type="EMBL" id="BDDD01005261">
    <property type="protein sequence ID" value="GAV89131.1"/>
    <property type="molecule type" value="Genomic_DNA"/>
</dbReference>